<comment type="function">
    <text evidence="10">Subunit of non-clathrin- and clathrin-associated adaptor protein complex 3 (AP-3) that plays a role in protein sorting in the late-Golgi/trans-Golgi network (TGN) and/or endosomes. The AP complexes mediate both the recruitment of clathrin to membranes and the recognition of sorting signals within the cytosolic tails of transmembrane cargo molecules. AP-3 appears to be involved in the sorting of a subset of transmembrane proteins targeted to lysosomes and lysosome-related organelles. In concert with the BLOC-1 complex, AP-3 is required to target cargos into vesicles assembled at cell bodies for delivery into neurites and nerve terminals.</text>
</comment>
<evidence type="ECO:0000313" key="14">
    <source>
        <dbReference type="Proteomes" id="UP000053825"/>
    </source>
</evidence>
<gene>
    <name evidence="13" type="ORF">WH47_05977</name>
</gene>
<evidence type="ECO:0000256" key="5">
    <source>
        <dbReference type="ARBA" id="ARBA00022553"/>
    </source>
</evidence>
<evidence type="ECO:0000256" key="8">
    <source>
        <dbReference type="ARBA" id="ARBA00023136"/>
    </source>
</evidence>
<keyword evidence="5" id="KW-0597">Phosphoprotein</keyword>
<evidence type="ECO:0000256" key="9">
    <source>
        <dbReference type="ARBA" id="ARBA00023329"/>
    </source>
</evidence>
<reference evidence="13 14" key="1">
    <citation type="submission" date="2015-07" db="EMBL/GenBank/DDBJ databases">
        <title>The genome of Habropoda laboriosa.</title>
        <authorList>
            <person name="Pan H."/>
            <person name="Kapheim K."/>
        </authorList>
    </citation>
    <scope>NUCLEOTIDE SEQUENCE [LARGE SCALE GENOMIC DNA]</scope>
    <source>
        <strain evidence="13">0110345459</strain>
    </source>
</reference>
<comment type="similarity">
    <text evidence="3">Belongs to the adaptor complexes large subunit family.</text>
</comment>
<dbReference type="InterPro" id="IPR011989">
    <property type="entry name" value="ARM-like"/>
</dbReference>
<evidence type="ECO:0000259" key="12">
    <source>
        <dbReference type="SMART" id="SM01355"/>
    </source>
</evidence>
<keyword evidence="4" id="KW-0813">Transport</keyword>
<dbReference type="FunFam" id="1.25.10.10:FF:000277">
    <property type="entry name" value="AP-3 complex subunit beta"/>
    <property type="match status" value="1"/>
</dbReference>
<evidence type="ECO:0000256" key="4">
    <source>
        <dbReference type="ARBA" id="ARBA00022448"/>
    </source>
</evidence>
<dbReference type="SMART" id="SM01355">
    <property type="entry name" value="AP3B1_C"/>
    <property type="match status" value="1"/>
</dbReference>
<evidence type="ECO:0000256" key="2">
    <source>
        <dbReference type="ARBA" id="ARBA00004555"/>
    </source>
</evidence>
<feature type="domain" description="AP-3 complex subunit beta C-terminal" evidence="12">
    <location>
        <begin position="1046"/>
        <end position="1185"/>
    </location>
</feature>
<feature type="compositionally biased region" description="Acidic residues" evidence="11">
    <location>
        <begin position="1009"/>
        <end position="1032"/>
    </location>
</feature>
<feature type="compositionally biased region" description="Acidic residues" evidence="11">
    <location>
        <begin position="953"/>
        <end position="968"/>
    </location>
</feature>
<dbReference type="PANTHER" id="PTHR11134">
    <property type="entry name" value="ADAPTOR COMPLEX SUBUNIT BETA FAMILY MEMBER"/>
    <property type="match status" value="1"/>
</dbReference>
<sequence length="1321" mass="148261">MLTAAANSLSNNGGSYSNDRPSSTADPELATDPASGGFFHSDYKKHEDLKQMLDSNKDGLKLEAMKRIIGMIAKGRDASELFPAVVKNVVSKNIEVKKLVYVYLVRYAEDQQDLALLSISTFQRALKDPNQLIRASALRVLSSIRVSMIVPIVMLAIKDSASDMSPYVRKTAAHAIPKLYSLDSEQKEELTSVLEKLLSDKTTLVVGSAVMAFEEVCPERIDLIHKNYRKLCNLLVDVDEWGQVSIEEDENRPFYDSDSDSSNTKKPKSTLVSDHRLLLRNTKPLLQSRNASVVMAVSQLYHHTAPRREVMIAAKALIRLLRGHREVQSVVLHCITSISITRKGMFEPFLKSFFVRTSDPTHIKLLKLDILTNLATETSIGVILREFQTYISSSDKEFVGASIQAIGRCASNIKEVTDTCLNGLVSLLSNRDEAVVAESVVVIKKLLQTQPNEHKNIIAHMAKLMDFITIPQARASILWLLGEYSDRVPKIAPDVLRKMAKNFVNEQDIVKLQILNLAVKLCLNNPIQTKPFCQYVFQLAKYDQNYDIRDRARFLRRFIFDEDGHKKKLQQLAKQIFLALKPAPTLTSRFKNSGYQLGTLSHYLDMPCAGYRPLPPFPDVAPDPSVRDVASGTVRDIRDEYYRKNKKDRKGMGKEKLFSSDVFQDTETSIGVILREFQTYISSSDKEFVGASIQAIGRCASNIKEVTDTCLNGLVSLLSNRDEAVVAESVVVIKKLLQTQPNEHKNIIAHMAKLMDFITIPQARASILWLLGEYSDRVPKIAPDVLRKMAKNFVNEQDIVKLQILNLAVKLCLNNPIQTKPFCQYVFQLAKYDQNYDIRDRARFLRRFIFDEDGHKKKLQQLAKQIFLALKPAPTLTSRFKNSGYQLGTLSHYLDMPCAGYRPLPPFPDVAPDPSVRDVASGTVRDIRDEYYRKNKKDRKGMGKEKLFSSDVFQDDLPAEELDNENESSDTSTSDSSDEESDSSEYTSESGKSENDSEKKKSTKLSDESNSESESEESDSEESSEDSQESEDEQYKASNQEVKEKPKSNIDLLLELDDVIPMTPVMPLSTGSLLTPTSSNVANDIREVSASFIPIKKSELLNNITGHGLKIEYRFTRSQHLVSSYLVTIELTFSNEGSEPIKDIQMGVKNLPKGMLIHDFTGISLLEINSNLSSTLGINFNDSTQPANFNIDFTIGEETHSYPVTIKAPIGEIIRAVLLPEDMFLTEKNKLKGMNEHIASVQYSGNKKIISQNVFETANVAMISSSDEEIRFAAHTLASKSLILVTIKMIENDSLMICVNCEKMVIGSILLNELKSNLKIN</sequence>
<keyword evidence="7" id="KW-0333">Golgi apparatus</keyword>
<dbReference type="InterPro" id="IPR029390">
    <property type="entry name" value="AP3B_C"/>
</dbReference>
<dbReference type="InterPro" id="IPR026739">
    <property type="entry name" value="AP_beta"/>
</dbReference>
<evidence type="ECO:0000256" key="6">
    <source>
        <dbReference type="ARBA" id="ARBA00022927"/>
    </source>
</evidence>
<accession>A0A0L7REP6</accession>
<evidence type="ECO:0000313" key="13">
    <source>
        <dbReference type="EMBL" id="KOC69313.1"/>
    </source>
</evidence>
<dbReference type="GO" id="GO:0006886">
    <property type="term" value="P:intracellular protein transport"/>
    <property type="evidence" value="ECO:0007669"/>
    <property type="project" value="InterPro"/>
</dbReference>
<evidence type="ECO:0000256" key="3">
    <source>
        <dbReference type="ARBA" id="ARBA00006613"/>
    </source>
</evidence>
<evidence type="ECO:0000256" key="7">
    <source>
        <dbReference type="ARBA" id="ARBA00023034"/>
    </source>
</evidence>
<dbReference type="EMBL" id="KQ414609">
    <property type="protein sequence ID" value="KOC69313.1"/>
    <property type="molecule type" value="Genomic_DNA"/>
</dbReference>
<dbReference type="PIRSF" id="PIRSF037096">
    <property type="entry name" value="AP3_complex_beta"/>
    <property type="match status" value="1"/>
</dbReference>
<feature type="region of interest" description="Disordered" evidence="11">
    <location>
        <begin position="935"/>
        <end position="1044"/>
    </location>
</feature>
<dbReference type="GO" id="GO:0030123">
    <property type="term" value="C:AP-3 adaptor complex"/>
    <property type="evidence" value="ECO:0007669"/>
    <property type="project" value="InterPro"/>
</dbReference>
<keyword evidence="14" id="KW-1185">Reference proteome</keyword>
<evidence type="ECO:0000256" key="1">
    <source>
        <dbReference type="ARBA" id="ARBA00004145"/>
    </source>
</evidence>
<dbReference type="GO" id="GO:0030665">
    <property type="term" value="C:clathrin-coated vesicle membrane"/>
    <property type="evidence" value="ECO:0007669"/>
    <property type="project" value="UniProtKB-SubCell"/>
</dbReference>
<keyword evidence="6" id="KW-0653">Protein transport</keyword>
<protein>
    <submittedName>
        <fullName evidence="13">AP-3 complex subunit beta-2</fullName>
    </submittedName>
</protein>
<dbReference type="Proteomes" id="UP000053825">
    <property type="component" value="Unassembled WGS sequence"/>
</dbReference>
<keyword evidence="8" id="KW-0472">Membrane</keyword>
<dbReference type="OrthoDB" id="10254310at2759"/>
<dbReference type="GO" id="GO:0005794">
    <property type="term" value="C:Golgi apparatus"/>
    <property type="evidence" value="ECO:0007669"/>
    <property type="project" value="UniProtKB-SubCell"/>
</dbReference>
<dbReference type="GO" id="GO:0016192">
    <property type="term" value="P:vesicle-mediated transport"/>
    <property type="evidence" value="ECO:0007669"/>
    <property type="project" value="InterPro"/>
</dbReference>
<dbReference type="InterPro" id="IPR056314">
    <property type="entry name" value="AP3B1/2_C"/>
</dbReference>
<feature type="compositionally biased region" description="Basic and acidic residues" evidence="11">
    <location>
        <begin position="991"/>
        <end position="1007"/>
    </location>
</feature>
<feature type="region of interest" description="Disordered" evidence="11">
    <location>
        <begin position="1"/>
        <end position="31"/>
    </location>
</feature>
<dbReference type="Gene3D" id="1.25.10.10">
    <property type="entry name" value="Leucine-rich Repeat Variant"/>
    <property type="match status" value="2"/>
</dbReference>
<dbReference type="Pfam" id="PF01602">
    <property type="entry name" value="Adaptin_N"/>
    <property type="match status" value="2"/>
</dbReference>
<keyword evidence="9" id="KW-0968">Cytoplasmic vesicle</keyword>
<proteinExistence type="inferred from homology"/>
<dbReference type="InterPro" id="IPR016024">
    <property type="entry name" value="ARM-type_fold"/>
</dbReference>
<feature type="compositionally biased region" description="Low complexity" evidence="11">
    <location>
        <begin position="1"/>
        <end position="18"/>
    </location>
</feature>
<evidence type="ECO:0000256" key="10">
    <source>
        <dbReference type="ARBA" id="ARBA00023570"/>
    </source>
</evidence>
<dbReference type="Pfam" id="PF14796">
    <property type="entry name" value="AP3B1_C"/>
    <property type="match status" value="1"/>
</dbReference>
<dbReference type="SUPFAM" id="SSF48371">
    <property type="entry name" value="ARM repeat"/>
    <property type="match status" value="2"/>
</dbReference>
<comment type="subcellular location">
    <subcellularLocation>
        <location evidence="1">Cytoplasmic vesicle</location>
        <location evidence="1">Clathrin-coated vesicle membrane</location>
        <topology evidence="1">Peripheral membrane protein</topology>
        <orientation evidence="1">Cytoplasmic side</orientation>
    </subcellularLocation>
    <subcellularLocation>
        <location evidence="2">Golgi apparatus</location>
    </subcellularLocation>
</comment>
<name>A0A0L7REP6_9HYME</name>
<dbReference type="STRING" id="597456.A0A0L7REP6"/>
<dbReference type="InterPro" id="IPR002553">
    <property type="entry name" value="Clathrin/coatomer_adapt-like_N"/>
</dbReference>
<evidence type="ECO:0000256" key="11">
    <source>
        <dbReference type="SAM" id="MobiDB-lite"/>
    </source>
</evidence>
<dbReference type="InterPro" id="IPR026740">
    <property type="entry name" value="AP3_beta"/>
</dbReference>
<organism evidence="13 14">
    <name type="scientific">Habropoda laboriosa</name>
    <dbReference type="NCBI Taxonomy" id="597456"/>
    <lineage>
        <taxon>Eukaryota</taxon>
        <taxon>Metazoa</taxon>
        <taxon>Ecdysozoa</taxon>
        <taxon>Arthropoda</taxon>
        <taxon>Hexapoda</taxon>
        <taxon>Insecta</taxon>
        <taxon>Pterygota</taxon>
        <taxon>Neoptera</taxon>
        <taxon>Endopterygota</taxon>
        <taxon>Hymenoptera</taxon>
        <taxon>Apocrita</taxon>
        <taxon>Aculeata</taxon>
        <taxon>Apoidea</taxon>
        <taxon>Anthophila</taxon>
        <taxon>Apidae</taxon>
        <taxon>Habropoda</taxon>
    </lineage>
</organism>
<dbReference type="Pfam" id="PF24080">
    <property type="entry name" value="AP3B1_C_2"/>
    <property type="match status" value="1"/>
</dbReference>